<gene>
    <name evidence="4" type="ORF">FD33_GL000519</name>
</gene>
<keyword evidence="1" id="KW-0175">Coiled coil</keyword>
<keyword evidence="2" id="KW-0812">Transmembrane</keyword>
<feature type="transmembrane region" description="Helical" evidence="2">
    <location>
        <begin position="47"/>
        <end position="64"/>
    </location>
</feature>
<accession>A0A0R1PL74</accession>
<proteinExistence type="predicted"/>
<sequence>MESIDKYFINEDEGMKFKSVDNMVFVGMLLILIYQYTLLYLSVIDGSWLNFLIVSLVFILGLLLGRTTYIILGSVLSFVSMCAGGLMLMIPYTRELYLWPAVALLTITPLTTYLMYLLDHQLLKRKALAAELAQLQQEKPDLEVITGALNERALNIAVARELKLVFYHEDDYRFTLTMVKIDFLENIVNFLGNQKFNSLLRATAEHLNGMLFTVDHLYYIGAGRFVILSPMLGANNAPIMKKKIKSHIDDIAEEFGLARNALVLRMGQITYSSQDRVKNRNVEDTLTQLERSAETDIVKEYL</sequence>
<evidence type="ECO:0000313" key="5">
    <source>
        <dbReference type="Proteomes" id="UP000051908"/>
    </source>
</evidence>
<dbReference type="Proteomes" id="UP000051908">
    <property type="component" value="Unassembled WGS sequence"/>
</dbReference>
<feature type="transmembrane region" description="Helical" evidence="2">
    <location>
        <begin position="20"/>
        <end position="41"/>
    </location>
</feature>
<keyword evidence="2" id="KW-0472">Membrane</keyword>
<dbReference type="Pfam" id="PF00990">
    <property type="entry name" value="GGDEF"/>
    <property type="match status" value="1"/>
</dbReference>
<dbReference type="AlphaFoldDB" id="A0A0R1PL74"/>
<feature type="coiled-coil region" evidence="1">
    <location>
        <begin position="118"/>
        <end position="145"/>
    </location>
</feature>
<organism evidence="4 5">
    <name type="scientific">Companilactobacillus paralimentarius DSM 13238 = JCM 10415</name>
    <dbReference type="NCBI Taxonomy" id="1122151"/>
    <lineage>
        <taxon>Bacteria</taxon>
        <taxon>Bacillati</taxon>
        <taxon>Bacillota</taxon>
        <taxon>Bacilli</taxon>
        <taxon>Lactobacillales</taxon>
        <taxon>Lactobacillaceae</taxon>
        <taxon>Companilactobacillus</taxon>
    </lineage>
</organism>
<dbReference type="InterPro" id="IPR000160">
    <property type="entry name" value="GGDEF_dom"/>
</dbReference>
<dbReference type="SUPFAM" id="SSF55073">
    <property type="entry name" value="Nucleotide cyclase"/>
    <property type="match status" value="1"/>
</dbReference>
<evidence type="ECO:0000256" key="1">
    <source>
        <dbReference type="SAM" id="Coils"/>
    </source>
</evidence>
<protein>
    <submittedName>
        <fullName evidence="4">Diguanylate cyclase</fullName>
    </submittedName>
</protein>
<dbReference type="PATRIC" id="fig|1122151.5.peg.540"/>
<dbReference type="InterPro" id="IPR029787">
    <property type="entry name" value="Nucleotide_cyclase"/>
</dbReference>
<feature type="transmembrane region" description="Helical" evidence="2">
    <location>
        <begin position="69"/>
        <end position="90"/>
    </location>
</feature>
<reference evidence="4 5" key="1">
    <citation type="journal article" date="2015" name="Genome Announc.">
        <title>Expanding the biotechnology potential of lactobacilli through comparative genomics of 213 strains and associated genera.</title>
        <authorList>
            <person name="Sun Z."/>
            <person name="Harris H.M."/>
            <person name="McCann A."/>
            <person name="Guo C."/>
            <person name="Argimon S."/>
            <person name="Zhang W."/>
            <person name="Yang X."/>
            <person name="Jeffery I.B."/>
            <person name="Cooney J.C."/>
            <person name="Kagawa T.F."/>
            <person name="Liu W."/>
            <person name="Song Y."/>
            <person name="Salvetti E."/>
            <person name="Wrobel A."/>
            <person name="Rasinkangas P."/>
            <person name="Parkhill J."/>
            <person name="Rea M.C."/>
            <person name="O'Sullivan O."/>
            <person name="Ritari J."/>
            <person name="Douillard F.P."/>
            <person name="Paul Ross R."/>
            <person name="Yang R."/>
            <person name="Briner A.E."/>
            <person name="Felis G.E."/>
            <person name="de Vos W.M."/>
            <person name="Barrangou R."/>
            <person name="Klaenhammer T.R."/>
            <person name="Caufield P.W."/>
            <person name="Cui Y."/>
            <person name="Zhang H."/>
            <person name="O'Toole P.W."/>
        </authorList>
    </citation>
    <scope>NUCLEOTIDE SEQUENCE [LARGE SCALE GENOMIC DNA]</scope>
    <source>
        <strain evidence="4 5">DSM 13238</strain>
    </source>
</reference>
<dbReference type="EMBL" id="AZES01000108">
    <property type="protein sequence ID" value="KRL29787.1"/>
    <property type="molecule type" value="Genomic_DNA"/>
</dbReference>
<keyword evidence="5" id="KW-1185">Reference proteome</keyword>
<comment type="caution">
    <text evidence="4">The sequence shown here is derived from an EMBL/GenBank/DDBJ whole genome shotgun (WGS) entry which is preliminary data.</text>
</comment>
<keyword evidence="2" id="KW-1133">Transmembrane helix</keyword>
<dbReference type="PROSITE" id="PS50887">
    <property type="entry name" value="GGDEF"/>
    <property type="match status" value="1"/>
</dbReference>
<dbReference type="InterPro" id="IPR043128">
    <property type="entry name" value="Rev_trsase/Diguanyl_cyclase"/>
</dbReference>
<evidence type="ECO:0000256" key="2">
    <source>
        <dbReference type="SAM" id="Phobius"/>
    </source>
</evidence>
<evidence type="ECO:0000259" key="3">
    <source>
        <dbReference type="PROSITE" id="PS50887"/>
    </source>
</evidence>
<name>A0A0R1PL74_9LACO</name>
<dbReference type="Gene3D" id="3.30.70.270">
    <property type="match status" value="1"/>
</dbReference>
<feature type="transmembrane region" description="Helical" evidence="2">
    <location>
        <begin position="96"/>
        <end position="118"/>
    </location>
</feature>
<evidence type="ECO:0000313" key="4">
    <source>
        <dbReference type="EMBL" id="KRL29787.1"/>
    </source>
</evidence>
<feature type="domain" description="GGDEF" evidence="3">
    <location>
        <begin position="172"/>
        <end position="302"/>
    </location>
</feature>